<sequence length="564" mass="63413">MERNDLFSSNIGIDSIGFYSPHLFLSLKELANARKINPKKYKFGLMANEMRIPNTFAGEDSISLGLKAGYNAILRGNINPKEIDALFVGSESYPYAVKSISNIYKDLLGVSKNCFTQDVSNACAAASMAILNAIAMIEAGIIKKALVIAVDISIYDLYSPGEPTQGAGAVALILSRNPRIAIFSNTFGKVSANINDFFRPEGDRTAQVFSHYSVDAYLNFQIEAYDDLISQTGEISADYYLFHAPYAKLPLKLMQKLIAERWIGRIEDLITQTSKKKIEFKEVPYFNDLDNDFLLSKDIKSKLDSKNFPKEKRKEIEEWIIRKIKNTSLPPLQVPALFGNMYSSAIWAEFMYLVENFAQVNDTIYFGSYGSGSTCISGLLKIQPNFKTVLSNPLNLKEYLDNKIQITVQEYEKLHENEISSNLQWGKIVSSNKECAFSLNYCNEGCILSQYNGLNYCPKGHSGSNLIEFPLTGTLTEIKPYSNDLSPLMDGFILIKNKPIIGSTMEFELRRWKTHKLDPPNSPKGLLNWMPIYRSVSSSPYLELVDNKISSEIEEMASISQIDL</sequence>
<keyword evidence="3" id="KW-0414">Isoprene biosynthesis</keyword>
<evidence type="ECO:0000259" key="5">
    <source>
        <dbReference type="Pfam" id="PF08540"/>
    </source>
</evidence>
<evidence type="ECO:0000259" key="4">
    <source>
        <dbReference type="Pfam" id="PF01154"/>
    </source>
</evidence>
<dbReference type="GO" id="GO:0010142">
    <property type="term" value="P:farnesyl diphosphate biosynthetic process, mevalonate pathway"/>
    <property type="evidence" value="ECO:0007669"/>
    <property type="project" value="InterPro"/>
</dbReference>
<evidence type="ECO:0000256" key="3">
    <source>
        <dbReference type="ARBA" id="ARBA00023229"/>
    </source>
</evidence>
<dbReference type="Pfam" id="PF01154">
    <property type="entry name" value="HMG_CoA_synt_N"/>
    <property type="match status" value="1"/>
</dbReference>
<organism evidence="6 7">
    <name type="scientific">Promethearchaeum syntrophicum</name>
    <dbReference type="NCBI Taxonomy" id="2594042"/>
    <lineage>
        <taxon>Archaea</taxon>
        <taxon>Promethearchaeati</taxon>
        <taxon>Promethearchaeota</taxon>
        <taxon>Promethearchaeia</taxon>
        <taxon>Promethearchaeales</taxon>
        <taxon>Promethearchaeaceae</taxon>
        <taxon>Promethearchaeum</taxon>
    </lineage>
</organism>
<proteinExistence type="inferred from homology"/>
<dbReference type="GO" id="GO:0004421">
    <property type="term" value="F:hydroxymethylglutaryl-CoA synthase activity"/>
    <property type="evidence" value="ECO:0007669"/>
    <property type="project" value="InterPro"/>
</dbReference>
<dbReference type="Gene3D" id="3.40.47.10">
    <property type="match status" value="1"/>
</dbReference>
<keyword evidence="2" id="KW-0808">Transferase</keyword>
<dbReference type="PANTHER" id="PTHR43323">
    <property type="entry name" value="3-HYDROXY-3-METHYLGLUTARYL COENZYME A SYNTHASE"/>
    <property type="match status" value="1"/>
</dbReference>
<keyword evidence="7" id="KW-1185">Reference proteome</keyword>
<dbReference type="CDD" id="cd00827">
    <property type="entry name" value="init_cond_enzymes"/>
    <property type="match status" value="1"/>
</dbReference>
<evidence type="ECO:0000313" key="6">
    <source>
        <dbReference type="EMBL" id="QEE15389.1"/>
    </source>
</evidence>
<dbReference type="GO" id="GO:0006084">
    <property type="term" value="P:acetyl-CoA metabolic process"/>
    <property type="evidence" value="ECO:0007669"/>
    <property type="project" value="InterPro"/>
</dbReference>
<dbReference type="SUPFAM" id="SSF53901">
    <property type="entry name" value="Thiolase-like"/>
    <property type="match status" value="2"/>
</dbReference>
<feature type="domain" description="Hydroxymethylglutaryl-coenzyme A synthase C-terminal" evidence="5">
    <location>
        <begin position="208"/>
        <end position="414"/>
    </location>
</feature>
<dbReference type="RefSeq" id="WP_147662300.1">
    <property type="nucleotide sequence ID" value="NZ_CP042905.2"/>
</dbReference>
<dbReference type="GeneID" id="41329209"/>
<accession>A0A5B9D897</accession>
<evidence type="ECO:0000256" key="2">
    <source>
        <dbReference type="ARBA" id="ARBA00022679"/>
    </source>
</evidence>
<evidence type="ECO:0000313" key="7">
    <source>
        <dbReference type="Proteomes" id="UP000321408"/>
    </source>
</evidence>
<dbReference type="PANTHER" id="PTHR43323:SF2">
    <property type="entry name" value="HYDROXYMETHYLGLUTARYL-COA SYNTHASE"/>
    <property type="match status" value="1"/>
</dbReference>
<name>A0A5B9D897_9ARCH</name>
<dbReference type="KEGG" id="psyt:DSAG12_01214"/>
<reference evidence="6 7" key="1">
    <citation type="journal article" date="2020" name="Nature">
        <title>Isolation of an archaeon at the prokaryote-eukaryote interface.</title>
        <authorList>
            <person name="Imachi H."/>
            <person name="Nobu M.K."/>
            <person name="Nakahara N."/>
            <person name="Morono Y."/>
            <person name="Ogawara M."/>
            <person name="Takaki Y."/>
            <person name="Takano Y."/>
            <person name="Uematsu K."/>
            <person name="Ikuta T."/>
            <person name="Ito M."/>
            <person name="Matsui Y."/>
            <person name="Miyazaki M."/>
            <person name="Murata K."/>
            <person name="Saito Y."/>
            <person name="Sakai S."/>
            <person name="Song C."/>
            <person name="Tasumi E."/>
            <person name="Yamanaka Y."/>
            <person name="Yamaguchi T."/>
            <person name="Kamagata Y."/>
            <person name="Tamaki H."/>
            <person name="Takai K."/>
        </authorList>
    </citation>
    <scope>NUCLEOTIDE SEQUENCE [LARGE SCALE GENOMIC DNA]</scope>
    <source>
        <strain evidence="6 7">MK-D1</strain>
    </source>
</reference>
<dbReference type="InterPro" id="IPR013746">
    <property type="entry name" value="HMG_CoA_synt_C_dom"/>
</dbReference>
<gene>
    <name evidence="6" type="ORF">DSAG12_01214</name>
</gene>
<dbReference type="EMBL" id="CP042905">
    <property type="protein sequence ID" value="QEE15389.1"/>
    <property type="molecule type" value="Genomic_DNA"/>
</dbReference>
<dbReference type="AlphaFoldDB" id="A0A5B9D897"/>
<reference evidence="6 7" key="2">
    <citation type="journal article" date="2024" name="Int. J. Syst. Evol. Microbiol.">
        <title>Promethearchaeum syntrophicum gen. nov., sp. nov., an anaerobic, obligately syntrophic archaeon, the first isolate of the lineage 'Asgard' archaea, and proposal of the new archaeal phylum Promethearchaeota phyl. nov. and kingdom Promethearchaeati regn. nov.</title>
        <authorList>
            <person name="Imachi H."/>
            <person name="Nobu M.K."/>
            <person name="Kato S."/>
            <person name="Takaki Y."/>
            <person name="Miyazaki M."/>
            <person name="Miyata M."/>
            <person name="Ogawara M."/>
            <person name="Saito Y."/>
            <person name="Sakai S."/>
            <person name="Tahara Y.O."/>
            <person name="Takano Y."/>
            <person name="Tasumi E."/>
            <person name="Uematsu K."/>
            <person name="Yoshimura T."/>
            <person name="Itoh T."/>
            <person name="Ohkuma M."/>
            <person name="Takai K."/>
        </authorList>
    </citation>
    <scope>NUCLEOTIDE SEQUENCE [LARGE SCALE GENOMIC DNA]</scope>
    <source>
        <strain evidence="6 7">MK-D1</strain>
    </source>
</reference>
<dbReference type="Pfam" id="PF08540">
    <property type="entry name" value="HMG_CoA_synt_C"/>
    <property type="match status" value="1"/>
</dbReference>
<dbReference type="Proteomes" id="UP000321408">
    <property type="component" value="Chromosome"/>
</dbReference>
<dbReference type="InterPro" id="IPR016039">
    <property type="entry name" value="Thiolase-like"/>
</dbReference>
<protein>
    <submittedName>
        <fullName evidence="6">Hydroxymethylglutaryl-CoA synthase family protein</fullName>
    </submittedName>
</protein>
<feature type="domain" description="Hydroxymethylglutaryl-coenzyme A synthase N-terminal" evidence="4">
    <location>
        <begin position="9"/>
        <end position="175"/>
    </location>
</feature>
<evidence type="ECO:0000256" key="1">
    <source>
        <dbReference type="ARBA" id="ARBA00007061"/>
    </source>
</evidence>
<comment type="similarity">
    <text evidence="1">Belongs to the thiolase-like superfamily. HMG-CoA synthase family.</text>
</comment>
<dbReference type="InterPro" id="IPR013528">
    <property type="entry name" value="HMG_CoA_synth_N"/>
</dbReference>